<keyword evidence="2" id="KW-0378">Hydrolase</keyword>
<protein>
    <submittedName>
        <fullName evidence="7">Helicase ATP-binding domain-containing protein</fullName>
    </submittedName>
</protein>
<dbReference type="AlphaFoldDB" id="A0A914R5Q9"/>
<evidence type="ECO:0000256" key="4">
    <source>
        <dbReference type="ARBA" id="ARBA00022840"/>
    </source>
</evidence>
<dbReference type="PANTHER" id="PTHR47961">
    <property type="entry name" value="DNA POLYMERASE THETA, PUTATIVE (AFU_ORTHOLOGUE AFUA_1G05260)-RELATED"/>
    <property type="match status" value="1"/>
</dbReference>
<accession>A0A914R5Q9</accession>
<dbReference type="PROSITE" id="PS51192">
    <property type="entry name" value="HELICASE_ATP_BIND_1"/>
    <property type="match status" value="1"/>
</dbReference>
<dbReference type="Gene3D" id="3.40.50.300">
    <property type="entry name" value="P-loop containing nucleotide triphosphate hydrolases"/>
    <property type="match status" value="1"/>
</dbReference>
<dbReference type="WBParaSite" id="PEQ_0000159801-mRNA-1">
    <property type="protein sequence ID" value="PEQ_0000159801-mRNA-1"/>
    <property type="gene ID" value="PEQ_0000159801"/>
</dbReference>
<reference evidence="7" key="1">
    <citation type="submission" date="2022-11" db="UniProtKB">
        <authorList>
            <consortium name="WormBaseParasite"/>
        </authorList>
    </citation>
    <scope>IDENTIFICATION</scope>
</reference>
<sequence>EGNENVFIGAPHGSGKTVCAEFAILRHFDNKPDAKAVYVTPMEDMAEKECEDYQEEVITAGVGDIFVLKTPPGFDLKLLQRGKLIVASPEKWDNVSRRWKQRKNVQAVKLFIVDDLHMIGSSNGPVLEVICSRMRYMSSQLDTPVRIVALSSSLANARDIGQWLGCSSQATFNFAPNCRPLPLEVFIQVDDYCVVVVARF</sequence>
<dbReference type="InterPro" id="IPR050474">
    <property type="entry name" value="Hel308_SKI2-like"/>
</dbReference>
<evidence type="ECO:0000256" key="2">
    <source>
        <dbReference type="ARBA" id="ARBA00022801"/>
    </source>
</evidence>
<dbReference type="InterPro" id="IPR011545">
    <property type="entry name" value="DEAD/DEAH_box_helicase_dom"/>
</dbReference>
<name>A0A914R5Q9_PAREQ</name>
<dbReference type="GO" id="GO:0016787">
    <property type="term" value="F:hydrolase activity"/>
    <property type="evidence" value="ECO:0007669"/>
    <property type="project" value="UniProtKB-KW"/>
</dbReference>
<organism evidence="6 7">
    <name type="scientific">Parascaris equorum</name>
    <name type="common">Equine roundworm</name>
    <dbReference type="NCBI Taxonomy" id="6256"/>
    <lineage>
        <taxon>Eukaryota</taxon>
        <taxon>Metazoa</taxon>
        <taxon>Ecdysozoa</taxon>
        <taxon>Nematoda</taxon>
        <taxon>Chromadorea</taxon>
        <taxon>Rhabditida</taxon>
        <taxon>Spirurina</taxon>
        <taxon>Ascaridomorpha</taxon>
        <taxon>Ascaridoidea</taxon>
        <taxon>Ascarididae</taxon>
        <taxon>Parascaris</taxon>
    </lineage>
</organism>
<dbReference type="GO" id="GO:0003676">
    <property type="term" value="F:nucleic acid binding"/>
    <property type="evidence" value="ECO:0007669"/>
    <property type="project" value="InterPro"/>
</dbReference>
<feature type="domain" description="Helicase ATP-binding" evidence="5">
    <location>
        <begin position="1"/>
        <end position="172"/>
    </location>
</feature>
<dbReference type="InterPro" id="IPR027417">
    <property type="entry name" value="P-loop_NTPase"/>
</dbReference>
<keyword evidence="4" id="KW-0067">ATP-binding</keyword>
<dbReference type="SUPFAM" id="SSF52540">
    <property type="entry name" value="P-loop containing nucleoside triphosphate hydrolases"/>
    <property type="match status" value="1"/>
</dbReference>
<evidence type="ECO:0000259" key="5">
    <source>
        <dbReference type="PROSITE" id="PS51192"/>
    </source>
</evidence>
<evidence type="ECO:0000256" key="1">
    <source>
        <dbReference type="ARBA" id="ARBA00022741"/>
    </source>
</evidence>
<keyword evidence="1" id="KW-0547">Nucleotide-binding</keyword>
<evidence type="ECO:0000313" key="6">
    <source>
        <dbReference type="Proteomes" id="UP000887564"/>
    </source>
</evidence>
<dbReference type="Proteomes" id="UP000887564">
    <property type="component" value="Unplaced"/>
</dbReference>
<evidence type="ECO:0000313" key="7">
    <source>
        <dbReference type="WBParaSite" id="PEQ_0000159801-mRNA-1"/>
    </source>
</evidence>
<dbReference type="InterPro" id="IPR014001">
    <property type="entry name" value="Helicase_ATP-bd"/>
</dbReference>
<dbReference type="Pfam" id="PF00270">
    <property type="entry name" value="DEAD"/>
    <property type="match status" value="1"/>
</dbReference>
<dbReference type="GO" id="GO:0005524">
    <property type="term" value="F:ATP binding"/>
    <property type="evidence" value="ECO:0007669"/>
    <property type="project" value="UniProtKB-KW"/>
</dbReference>
<dbReference type="GO" id="GO:0004386">
    <property type="term" value="F:helicase activity"/>
    <property type="evidence" value="ECO:0007669"/>
    <property type="project" value="UniProtKB-KW"/>
</dbReference>
<dbReference type="PANTHER" id="PTHR47961:SF4">
    <property type="entry name" value="ACTIVATING SIGNAL COINTEGRATOR 1 COMPLEX SUBUNIT 3"/>
    <property type="match status" value="1"/>
</dbReference>
<evidence type="ECO:0000256" key="3">
    <source>
        <dbReference type="ARBA" id="ARBA00022806"/>
    </source>
</evidence>
<keyword evidence="3" id="KW-0347">Helicase</keyword>
<proteinExistence type="predicted"/>
<keyword evidence="6" id="KW-1185">Reference proteome</keyword>
<dbReference type="SMART" id="SM00487">
    <property type="entry name" value="DEXDc"/>
    <property type="match status" value="1"/>
</dbReference>
<dbReference type="GO" id="GO:0005634">
    <property type="term" value="C:nucleus"/>
    <property type="evidence" value="ECO:0007669"/>
    <property type="project" value="TreeGrafter"/>
</dbReference>